<evidence type="ECO:0000259" key="5">
    <source>
        <dbReference type="PROSITE" id="PS50206"/>
    </source>
</evidence>
<dbReference type="EMBL" id="JXJQ01000005">
    <property type="protein sequence ID" value="KJY62597.1"/>
    <property type="molecule type" value="Genomic_DNA"/>
</dbReference>
<feature type="domain" description="Rhodanese" evidence="5">
    <location>
        <begin position="69"/>
        <end position="176"/>
    </location>
</feature>
<evidence type="ECO:0000256" key="2">
    <source>
        <dbReference type="ARBA" id="ARBA00022737"/>
    </source>
</evidence>
<evidence type="ECO:0000256" key="3">
    <source>
        <dbReference type="ARBA" id="ARBA00047549"/>
    </source>
</evidence>
<reference evidence="6 7" key="1">
    <citation type="submission" date="2015-01" db="EMBL/GenBank/DDBJ databases">
        <title>Comparative genomics of the lactic acid bacteria isolated from the honey bee gut.</title>
        <authorList>
            <person name="Ellegaard K.M."/>
            <person name="Tamarit D."/>
            <person name="Javelind E."/>
            <person name="Olofsson T."/>
            <person name="Andersson S.G."/>
            <person name="Vasquez A."/>
        </authorList>
    </citation>
    <scope>NUCLEOTIDE SEQUENCE [LARGE SCALE GENOMIC DNA]</scope>
    <source>
        <strain evidence="6 7">Bin4</strain>
    </source>
</reference>
<dbReference type="SUPFAM" id="SSF52821">
    <property type="entry name" value="Rhodanese/Cell cycle control phosphatase"/>
    <property type="match status" value="2"/>
</dbReference>
<dbReference type="EC" id="2.8.1.1" evidence="1"/>
<keyword evidence="2" id="KW-0677">Repeat</keyword>
<dbReference type="Gene3D" id="3.40.250.10">
    <property type="entry name" value="Rhodanese-like domain"/>
    <property type="match status" value="2"/>
</dbReference>
<dbReference type="GO" id="GO:0004792">
    <property type="term" value="F:thiosulfate-cyanide sulfurtransferase activity"/>
    <property type="evidence" value="ECO:0007669"/>
    <property type="project" value="UniProtKB-EC"/>
</dbReference>
<dbReference type="PANTHER" id="PTHR43855">
    <property type="entry name" value="THIOSULFATE SULFURTRANSFERASE"/>
    <property type="match status" value="1"/>
</dbReference>
<evidence type="ECO:0000313" key="6">
    <source>
        <dbReference type="EMBL" id="KJY62597.1"/>
    </source>
</evidence>
<dbReference type="HOGENOM" id="CLU_031618_2_1_9"/>
<dbReference type="InterPro" id="IPR036873">
    <property type="entry name" value="Rhodanese-like_dom_sf"/>
</dbReference>
<dbReference type="InterPro" id="IPR001763">
    <property type="entry name" value="Rhodanese-like_dom"/>
</dbReference>
<dbReference type="InterPro" id="IPR051126">
    <property type="entry name" value="Thiosulfate_sulfurtransferase"/>
</dbReference>
<dbReference type="STRING" id="1218492.JG30_03860"/>
<proteinExistence type="predicted"/>
<feature type="signal peptide" evidence="4">
    <location>
        <begin position="1"/>
        <end position="26"/>
    </location>
</feature>
<protein>
    <recommendedName>
        <fullName evidence="1">thiosulfate sulfurtransferase</fullName>
        <ecNumber evidence="1">2.8.1.1</ecNumber>
    </recommendedName>
</protein>
<name>A0A0F4LV07_9LACO</name>
<keyword evidence="4" id="KW-0732">Signal</keyword>
<evidence type="ECO:0000313" key="7">
    <source>
        <dbReference type="Proteomes" id="UP000033558"/>
    </source>
</evidence>
<dbReference type="RefSeq" id="WP_052725162.1">
    <property type="nucleotide sequence ID" value="NZ_JAMBJK010000003.1"/>
</dbReference>
<comment type="catalytic activity">
    <reaction evidence="3">
        <text>thiosulfate + hydrogen cyanide = thiocyanate + sulfite + 2 H(+)</text>
        <dbReference type="Rhea" id="RHEA:16881"/>
        <dbReference type="ChEBI" id="CHEBI:15378"/>
        <dbReference type="ChEBI" id="CHEBI:17359"/>
        <dbReference type="ChEBI" id="CHEBI:18022"/>
        <dbReference type="ChEBI" id="CHEBI:18407"/>
        <dbReference type="ChEBI" id="CHEBI:33542"/>
        <dbReference type="EC" id="2.8.1.1"/>
    </reaction>
</comment>
<dbReference type="PATRIC" id="fig|1218492.5.peg.508"/>
<accession>A0A0F4LV07</accession>
<keyword evidence="7" id="KW-1185">Reference proteome</keyword>
<evidence type="ECO:0000256" key="4">
    <source>
        <dbReference type="SAM" id="SignalP"/>
    </source>
</evidence>
<gene>
    <name evidence="6" type="ORF">JG30_03860</name>
</gene>
<dbReference type="AlphaFoldDB" id="A0A0F4LV07"/>
<dbReference type="PANTHER" id="PTHR43855:SF1">
    <property type="entry name" value="THIOSULFATE SULFURTRANSFERASE"/>
    <property type="match status" value="1"/>
</dbReference>
<comment type="caution">
    <text evidence="6">The sequence shown here is derived from an EMBL/GenBank/DDBJ whole genome shotgun (WGS) entry which is preliminary data.</text>
</comment>
<sequence>MKIKKLTLSFVLLFTVGCLSTTNVQADCKSGNNAAKPAKTIAPDKSRLVKTEHSHFYIDAKAANQEIKQHPQTVVLETSYGKKTSYAKGHLPRAVQFDTLEIETEQNHWNILSFKQCRDAFLKKGITKNTPVLVYSEDALSSARVEFVGYWLGIKNIKIVDGGLNAWKNNKLPLQKGTLKPVAKSNFGRQTPAHPEDLIRTANDFRQYRQKHPKLVLASTRSWDEYVGNISGYNYIKNTGEVNGAVYARVSKTSSDVYYLMNKDWTMKNPQRILQYWKSKGITPNKETVFYCGTGWRACPAFFLAKDNGWKQVHIFDGGWYDWDKSHQKHPQEFPVQKGNPSDKKHFKIIKQPEATN</sequence>
<dbReference type="OrthoDB" id="9770030at2"/>
<dbReference type="Proteomes" id="UP000033558">
    <property type="component" value="Unassembled WGS sequence"/>
</dbReference>
<feature type="chain" id="PRO_5002472589" description="thiosulfate sulfurtransferase" evidence="4">
    <location>
        <begin position="27"/>
        <end position="357"/>
    </location>
</feature>
<organism evidence="6 7">
    <name type="scientific">Bombilactobacillus mellifer</name>
    <dbReference type="NCBI Taxonomy" id="1218492"/>
    <lineage>
        <taxon>Bacteria</taxon>
        <taxon>Bacillati</taxon>
        <taxon>Bacillota</taxon>
        <taxon>Bacilli</taxon>
        <taxon>Lactobacillales</taxon>
        <taxon>Lactobacillaceae</taxon>
        <taxon>Bombilactobacillus</taxon>
    </lineage>
</organism>
<dbReference type="PROSITE" id="PS50206">
    <property type="entry name" value="RHODANESE_3"/>
    <property type="match status" value="2"/>
</dbReference>
<dbReference type="Pfam" id="PF00581">
    <property type="entry name" value="Rhodanese"/>
    <property type="match status" value="2"/>
</dbReference>
<feature type="domain" description="Rhodanese" evidence="5">
    <location>
        <begin position="211"/>
        <end position="325"/>
    </location>
</feature>
<dbReference type="SMART" id="SM00450">
    <property type="entry name" value="RHOD"/>
    <property type="match status" value="2"/>
</dbReference>
<evidence type="ECO:0000256" key="1">
    <source>
        <dbReference type="ARBA" id="ARBA00012245"/>
    </source>
</evidence>
<dbReference type="PROSITE" id="PS51257">
    <property type="entry name" value="PROKAR_LIPOPROTEIN"/>
    <property type="match status" value="1"/>
</dbReference>